<protein>
    <submittedName>
        <fullName evidence="1">Uncharacterized protein</fullName>
    </submittedName>
</protein>
<name>A0A9W9ZAV1_9CNID</name>
<keyword evidence="2" id="KW-1185">Reference proteome</keyword>
<dbReference type="AlphaFoldDB" id="A0A9W9ZAV1"/>
<dbReference type="EMBL" id="MU826369">
    <property type="protein sequence ID" value="KAJ7378096.1"/>
    <property type="molecule type" value="Genomic_DNA"/>
</dbReference>
<dbReference type="OrthoDB" id="301415at2759"/>
<proteinExistence type="predicted"/>
<evidence type="ECO:0000313" key="2">
    <source>
        <dbReference type="Proteomes" id="UP001163046"/>
    </source>
</evidence>
<reference evidence="1" key="1">
    <citation type="submission" date="2023-01" db="EMBL/GenBank/DDBJ databases">
        <title>Genome assembly of the deep-sea coral Lophelia pertusa.</title>
        <authorList>
            <person name="Herrera S."/>
            <person name="Cordes E."/>
        </authorList>
    </citation>
    <scope>NUCLEOTIDE SEQUENCE</scope>
    <source>
        <strain evidence="1">USNM1676648</strain>
        <tissue evidence="1">Polyp</tissue>
    </source>
</reference>
<sequence length="132" mass="14851">MSGVEIVKLYRPEQEFVVYLTLIASTRQAHQMDCDILAGERGPSYTEASQIKDWKVLHIRFTGFIELNNTVPRSDARIERENHIPQSAPCSPSKSVDIRKSITKYAPMPSQIPASMPLSAMLKLGKAYNTEN</sequence>
<gene>
    <name evidence="1" type="ORF">OS493_024759</name>
</gene>
<evidence type="ECO:0000313" key="1">
    <source>
        <dbReference type="EMBL" id="KAJ7378096.1"/>
    </source>
</evidence>
<comment type="caution">
    <text evidence="1">The sequence shown here is derived from an EMBL/GenBank/DDBJ whole genome shotgun (WGS) entry which is preliminary data.</text>
</comment>
<accession>A0A9W9ZAV1</accession>
<dbReference type="Proteomes" id="UP001163046">
    <property type="component" value="Unassembled WGS sequence"/>
</dbReference>
<organism evidence="1 2">
    <name type="scientific">Desmophyllum pertusum</name>
    <dbReference type="NCBI Taxonomy" id="174260"/>
    <lineage>
        <taxon>Eukaryota</taxon>
        <taxon>Metazoa</taxon>
        <taxon>Cnidaria</taxon>
        <taxon>Anthozoa</taxon>
        <taxon>Hexacorallia</taxon>
        <taxon>Scleractinia</taxon>
        <taxon>Caryophylliina</taxon>
        <taxon>Caryophylliidae</taxon>
        <taxon>Desmophyllum</taxon>
    </lineage>
</organism>